<dbReference type="EMBL" id="CAJVCH010152325">
    <property type="protein sequence ID" value="CAG7727687.1"/>
    <property type="molecule type" value="Genomic_DNA"/>
</dbReference>
<keyword evidence="2" id="KW-1185">Reference proteome</keyword>
<evidence type="ECO:0000313" key="2">
    <source>
        <dbReference type="Proteomes" id="UP000708208"/>
    </source>
</evidence>
<sequence>MDTNSTIYGDTSSVFEGSEKTIRSELALSNLPFTEVSIVSSGDYAQFYPVVSVKESFNPISFNITGDSIGYLDLFDSFLSLKCKLTLQDGKSLEPADVVAPESLFFHAMFTSMEIHVNGQLFSSTQNLYPYQAIIKRLLSTSPLEKENELLNEFYYPNSTSDSFVVGDEGFKVRHEKSKNSQHFTLL</sequence>
<dbReference type="Proteomes" id="UP000708208">
    <property type="component" value="Unassembled WGS sequence"/>
</dbReference>
<feature type="non-terminal residue" evidence="1">
    <location>
        <position position="187"/>
    </location>
</feature>
<dbReference type="OrthoDB" id="8188373at2759"/>
<comment type="caution">
    <text evidence="1">The sequence shown here is derived from an EMBL/GenBank/DDBJ whole genome shotgun (WGS) entry which is preliminary data.</text>
</comment>
<dbReference type="AlphaFoldDB" id="A0A8J2JZU1"/>
<gene>
    <name evidence="1" type="ORF">AFUS01_LOCUS16518</name>
</gene>
<protein>
    <submittedName>
        <fullName evidence="1">Uncharacterized protein</fullName>
    </submittedName>
</protein>
<accession>A0A8J2JZU1</accession>
<name>A0A8J2JZU1_9HEXA</name>
<proteinExistence type="predicted"/>
<evidence type="ECO:0000313" key="1">
    <source>
        <dbReference type="EMBL" id="CAG7727687.1"/>
    </source>
</evidence>
<reference evidence="1" key="1">
    <citation type="submission" date="2021-06" db="EMBL/GenBank/DDBJ databases">
        <authorList>
            <person name="Hodson N. C."/>
            <person name="Mongue J. A."/>
            <person name="Jaron S. K."/>
        </authorList>
    </citation>
    <scope>NUCLEOTIDE SEQUENCE</scope>
</reference>
<organism evidence="1 2">
    <name type="scientific">Allacma fusca</name>
    <dbReference type="NCBI Taxonomy" id="39272"/>
    <lineage>
        <taxon>Eukaryota</taxon>
        <taxon>Metazoa</taxon>
        <taxon>Ecdysozoa</taxon>
        <taxon>Arthropoda</taxon>
        <taxon>Hexapoda</taxon>
        <taxon>Collembola</taxon>
        <taxon>Symphypleona</taxon>
        <taxon>Sminthuridae</taxon>
        <taxon>Allacma</taxon>
    </lineage>
</organism>